<evidence type="ECO:0000313" key="3">
    <source>
        <dbReference type="EMBL" id="MFB9906616.1"/>
    </source>
</evidence>
<dbReference type="Gene3D" id="1.10.4080.10">
    <property type="entry name" value="ADP-ribosylation/Crystallin J1"/>
    <property type="match status" value="1"/>
</dbReference>
<dbReference type="PANTHER" id="PTHR16222:SF24">
    <property type="entry name" value="ADP-RIBOSYLHYDROLASE ARH3"/>
    <property type="match status" value="1"/>
</dbReference>
<sequence length="346" mass="36666">MTPVRKQRLLGCLLGGAVGDALGAPVEFLSLRAIRDRYGEQGSRDYDACYGISGGAITDDTQMTLFTLEGLLLSDRAANPVPSVLRAYLRWLHTQGVPWEEAGRCIKDVEPSPQGRLVHVRELHSQRAPGGTCLSALQASAYGKVGTTQDPINDSKGCGGVMRAAPAGFFSAYVSDSFWLGTAVAALTHGHPSGYLSAGVLSAMTSLLLRGADLENALDVATEELRKHPKHEETLNALTRARQLAARGRPTPEDLETLGGGWVGEEALAISVCCALVGKDFEDAVLLSVNHSGDSDSTGAICGNLLGARDGVEAVPERWLAGVELGELMRELADESHQLLSRRAAP</sequence>
<dbReference type="SUPFAM" id="SSF101478">
    <property type="entry name" value="ADP-ribosylglycohydrolase"/>
    <property type="match status" value="1"/>
</dbReference>
<dbReference type="RefSeq" id="WP_377855217.1">
    <property type="nucleotide sequence ID" value="NZ_JBHLZU010000018.1"/>
</dbReference>
<evidence type="ECO:0000256" key="2">
    <source>
        <dbReference type="ARBA" id="ARBA00022801"/>
    </source>
</evidence>
<dbReference type="Proteomes" id="UP001589693">
    <property type="component" value="Unassembled WGS sequence"/>
</dbReference>
<comment type="similarity">
    <text evidence="1">Belongs to the ADP-ribosylglycohydrolase family.</text>
</comment>
<accession>A0ABV6A3W3</accession>
<dbReference type="InterPro" id="IPR050792">
    <property type="entry name" value="ADP-ribosylglycohydrolase"/>
</dbReference>
<reference evidence="3 4" key="1">
    <citation type="submission" date="2024-09" db="EMBL/GenBank/DDBJ databases">
        <authorList>
            <person name="Sun Q."/>
            <person name="Mori K."/>
        </authorList>
    </citation>
    <scope>NUCLEOTIDE SEQUENCE [LARGE SCALE GENOMIC DNA]</scope>
    <source>
        <strain evidence="3 4">TBRC 7907</strain>
    </source>
</reference>
<dbReference type="EMBL" id="JBHLZU010000018">
    <property type="protein sequence ID" value="MFB9906616.1"/>
    <property type="molecule type" value="Genomic_DNA"/>
</dbReference>
<protein>
    <submittedName>
        <fullName evidence="3">ADP-ribosylglycohydrolase family protein</fullName>
    </submittedName>
</protein>
<gene>
    <name evidence="3" type="ORF">ACFFQA_22010</name>
</gene>
<keyword evidence="2" id="KW-0378">Hydrolase</keyword>
<organism evidence="3 4">
    <name type="scientific">Allokutzneria oryzae</name>
    <dbReference type="NCBI Taxonomy" id="1378989"/>
    <lineage>
        <taxon>Bacteria</taxon>
        <taxon>Bacillati</taxon>
        <taxon>Actinomycetota</taxon>
        <taxon>Actinomycetes</taxon>
        <taxon>Pseudonocardiales</taxon>
        <taxon>Pseudonocardiaceae</taxon>
        <taxon>Allokutzneria</taxon>
    </lineage>
</organism>
<comment type="caution">
    <text evidence="3">The sequence shown here is derived from an EMBL/GenBank/DDBJ whole genome shotgun (WGS) entry which is preliminary data.</text>
</comment>
<dbReference type="Pfam" id="PF03747">
    <property type="entry name" value="ADP_ribosyl_GH"/>
    <property type="match status" value="1"/>
</dbReference>
<name>A0ABV6A3W3_9PSEU</name>
<evidence type="ECO:0000313" key="4">
    <source>
        <dbReference type="Proteomes" id="UP001589693"/>
    </source>
</evidence>
<dbReference type="InterPro" id="IPR005502">
    <property type="entry name" value="Ribosyl_crysJ1"/>
</dbReference>
<evidence type="ECO:0000256" key="1">
    <source>
        <dbReference type="ARBA" id="ARBA00010702"/>
    </source>
</evidence>
<proteinExistence type="inferred from homology"/>
<dbReference type="PANTHER" id="PTHR16222">
    <property type="entry name" value="ADP-RIBOSYLGLYCOHYDROLASE"/>
    <property type="match status" value="1"/>
</dbReference>
<dbReference type="InterPro" id="IPR036705">
    <property type="entry name" value="Ribosyl_crysJ1_sf"/>
</dbReference>
<keyword evidence="4" id="KW-1185">Reference proteome</keyword>